<feature type="domain" description="HTH tetR-type" evidence="4">
    <location>
        <begin position="19"/>
        <end position="79"/>
    </location>
</feature>
<keyword evidence="1 2" id="KW-0238">DNA-binding</keyword>
<comment type="caution">
    <text evidence="5">The sequence shown here is derived from an EMBL/GenBank/DDBJ whole genome shotgun (WGS) entry which is preliminary data.</text>
</comment>
<dbReference type="SUPFAM" id="SSF46689">
    <property type="entry name" value="Homeodomain-like"/>
    <property type="match status" value="1"/>
</dbReference>
<dbReference type="InterPro" id="IPR001647">
    <property type="entry name" value="HTH_TetR"/>
</dbReference>
<evidence type="ECO:0000256" key="1">
    <source>
        <dbReference type="ARBA" id="ARBA00023125"/>
    </source>
</evidence>
<accession>A0A318RNZ2</accession>
<feature type="DNA-binding region" description="H-T-H motif" evidence="2">
    <location>
        <begin position="42"/>
        <end position="61"/>
    </location>
</feature>
<evidence type="ECO:0000256" key="2">
    <source>
        <dbReference type="PROSITE-ProRule" id="PRU00335"/>
    </source>
</evidence>
<dbReference type="EMBL" id="QJSP01000008">
    <property type="protein sequence ID" value="PYE16463.1"/>
    <property type="molecule type" value="Genomic_DNA"/>
</dbReference>
<dbReference type="InterPro" id="IPR009057">
    <property type="entry name" value="Homeodomain-like_sf"/>
</dbReference>
<gene>
    <name evidence="5" type="ORF">DFR67_108214</name>
</gene>
<evidence type="ECO:0000313" key="5">
    <source>
        <dbReference type="EMBL" id="PYE16463.1"/>
    </source>
</evidence>
<proteinExistence type="predicted"/>
<dbReference type="GO" id="GO:0000976">
    <property type="term" value="F:transcription cis-regulatory region binding"/>
    <property type="evidence" value="ECO:0007669"/>
    <property type="project" value="TreeGrafter"/>
</dbReference>
<dbReference type="PANTHER" id="PTHR30055">
    <property type="entry name" value="HTH-TYPE TRANSCRIPTIONAL REGULATOR RUTR"/>
    <property type="match status" value="1"/>
</dbReference>
<dbReference type="Pfam" id="PF00440">
    <property type="entry name" value="TetR_N"/>
    <property type="match status" value="1"/>
</dbReference>
<dbReference type="Proteomes" id="UP000247591">
    <property type="component" value="Unassembled WGS sequence"/>
</dbReference>
<dbReference type="Gene3D" id="1.10.357.10">
    <property type="entry name" value="Tetracycline Repressor, domain 2"/>
    <property type="match status" value="1"/>
</dbReference>
<keyword evidence="6" id="KW-1185">Reference proteome</keyword>
<sequence length="205" mass="22300">MTAAPTTRAGSPPEQGGEPSHRARLLDALGASIEERGYRATTVADIVRMARTSRRTFYQEFATKEACFIELLQTANTDMIGDIVAAVDPDSPWRSQIRQAIEAYVRSIEARPALTLSWIRELPALGPAARPVQRRAMEDFIQTLIALTDTDHMHAAGISTISRSLALLMLGGLRELTAVAVEDGQPVSDTTETMVDACVALLLPR</sequence>
<dbReference type="InterPro" id="IPR050109">
    <property type="entry name" value="HTH-type_TetR-like_transc_reg"/>
</dbReference>
<protein>
    <submittedName>
        <fullName evidence="5">TetR family transcriptional regulator</fullName>
    </submittedName>
</protein>
<name>A0A318RNZ2_WILLI</name>
<dbReference type="PANTHER" id="PTHR30055:SF187">
    <property type="entry name" value="TRANSCRIPTIONAL REGULATORY PROTEIN"/>
    <property type="match status" value="1"/>
</dbReference>
<dbReference type="RefSeq" id="WP_110470316.1">
    <property type="nucleotide sequence ID" value="NZ_QJSP01000008.1"/>
</dbReference>
<organism evidence="5 6">
    <name type="scientific">Williamsia limnetica</name>
    <dbReference type="NCBI Taxonomy" id="882452"/>
    <lineage>
        <taxon>Bacteria</taxon>
        <taxon>Bacillati</taxon>
        <taxon>Actinomycetota</taxon>
        <taxon>Actinomycetes</taxon>
        <taxon>Mycobacteriales</taxon>
        <taxon>Nocardiaceae</taxon>
        <taxon>Williamsia</taxon>
    </lineage>
</organism>
<evidence type="ECO:0000313" key="6">
    <source>
        <dbReference type="Proteomes" id="UP000247591"/>
    </source>
</evidence>
<dbReference type="OrthoDB" id="5242485at2"/>
<feature type="region of interest" description="Disordered" evidence="3">
    <location>
        <begin position="1"/>
        <end position="21"/>
    </location>
</feature>
<dbReference type="AlphaFoldDB" id="A0A318RNZ2"/>
<evidence type="ECO:0000259" key="4">
    <source>
        <dbReference type="PROSITE" id="PS50977"/>
    </source>
</evidence>
<dbReference type="GO" id="GO:0003700">
    <property type="term" value="F:DNA-binding transcription factor activity"/>
    <property type="evidence" value="ECO:0007669"/>
    <property type="project" value="TreeGrafter"/>
</dbReference>
<dbReference type="PROSITE" id="PS50977">
    <property type="entry name" value="HTH_TETR_2"/>
    <property type="match status" value="1"/>
</dbReference>
<evidence type="ECO:0000256" key="3">
    <source>
        <dbReference type="SAM" id="MobiDB-lite"/>
    </source>
</evidence>
<reference evidence="5 6" key="1">
    <citation type="submission" date="2018-06" db="EMBL/GenBank/DDBJ databases">
        <title>Genomic Encyclopedia of Type Strains, Phase IV (KMG-IV): sequencing the most valuable type-strain genomes for metagenomic binning, comparative biology and taxonomic classification.</title>
        <authorList>
            <person name="Goeker M."/>
        </authorList>
    </citation>
    <scope>NUCLEOTIDE SEQUENCE [LARGE SCALE GENOMIC DNA]</scope>
    <source>
        <strain evidence="5 6">DSM 45521</strain>
    </source>
</reference>